<dbReference type="SMART" id="SM00318">
    <property type="entry name" value="SNc"/>
    <property type="match status" value="1"/>
</dbReference>
<dbReference type="Pfam" id="PF14303">
    <property type="entry name" value="NAM-associated"/>
    <property type="match status" value="1"/>
</dbReference>
<protein>
    <recommendedName>
        <fullName evidence="5">TNase-like domain-containing protein</fullName>
    </recommendedName>
</protein>
<dbReference type="SUPFAM" id="SSF50199">
    <property type="entry name" value="Staphylococcal nuclease"/>
    <property type="match status" value="1"/>
</dbReference>
<dbReference type="InterPro" id="IPR035437">
    <property type="entry name" value="SNase_OB-fold_sf"/>
</dbReference>
<evidence type="ECO:0000313" key="7">
    <source>
        <dbReference type="Proteomes" id="UP000326396"/>
    </source>
</evidence>
<dbReference type="AlphaFoldDB" id="A0A5N6NDS3"/>
<dbReference type="OrthoDB" id="430293at2759"/>
<keyword evidence="7" id="KW-1185">Reference proteome</keyword>
<evidence type="ECO:0000313" key="6">
    <source>
        <dbReference type="EMBL" id="KAD4586016.1"/>
    </source>
</evidence>
<reference evidence="6 7" key="1">
    <citation type="submission" date="2019-05" db="EMBL/GenBank/DDBJ databases">
        <title>Mikania micrantha, genome provides insights into the molecular mechanism of rapid growth.</title>
        <authorList>
            <person name="Liu B."/>
        </authorList>
    </citation>
    <scope>NUCLEOTIDE SEQUENCE [LARGE SCALE GENOMIC DNA]</scope>
    <source>
        <strain evidence="6">NLD-2019</strain>
        <tissue evidence="6">Leaf</tissue>
    </source>
</reference>
<name>A0A5N6NDS3_9ASTR</name>
<dbReference type="GO" id="GO:0005737">
    <property type="term" value="C:cytoplasm"/>
    <property type="evidence" value="ECO:0007669"/>
    <property type="project" value="TreeGrafter"/>
</dbReference>
<dbReference type="EMBL" id="SZYD01000012">
    <property type="protein sequence ID" value="KAD4586016.1"/>
    <property type="molecule type" value="Genomic_DNA"/>
</dbReference>
<feature type="compositionally biased region" description="Low complexity" evidence="4">
    <location>
        <begin position="239"/>
        <end position="252"/>
    </location>
</feature>
<dbReference type="PANTHER" id="PTHR12302:SF3">
    <property type="entry name" value="SERINE_THREONINE-PROTEIN KINASE 31"/>
    <property type="match status" value="1"/>
</dbReference>
<dbReference type="GO" id="GO:0004519">
    <property type="term" value="F:endonuclease activity"/>
    <property type="evidence" value="ECO:0007669"/>
    <property type="project" value="UniProtKB-KW"/>
</dbReference>
<gene>
    <name evidence="6" type="ORF">E3N88_23617</name>
</gene>
<keyword evidence="3" id="KW-0378">Hydrolase</keyword>
<evidence type="ECO:0000256" key="2">
    <source>
        <dbReference type="ARBA" id="ARBA00022759"/>
    </source>
</evidence>
<feature type="region of interest" description="Disordered" evidence="4">
    <location>
        <begin position="226"/>
        <end position="252"/>
    </location>
</feature>
<sequence length="705" mass="80275">MEFVAAAYSAHVAPIALHTWNAISHTDALEMDVSFDAQQWQQFLQWQQYQKTSQMHQTQFLPTQEHVESPSKGKATKKMKKPSKMANENDEQPTKTSRQKWPQSDEVLLAQAMISTSENPITSNNQNVDAFWSKIEKYYNESQPSIPRDAHNLRSHWHMFKSKLNRFNELFLQVKSRYRSGWSDDQYIQEARQLYINDPSNKTAAAFTYEHVWNVVKEHGKYNSATHIHGFQPPKRTKTSSSGAYTSSASDANFGENPEIAISLEDIEKEDFEVQLQQVTTTRPIGRDKAKAKLKDKARIEPSEYDLRKLKLIDEISSTNRAKYDEQVSQNIPMILSQHFQTLISDDVEKITMQLFALDAEDGVDSQEGKHEPEPSSYNEGAPAEFANYLQSHQPPLSAAAPVMKHLATTAFLYPPSVSPPLPSASVTLKSPPRYNQLSKAWRESKPQPESPDEAFNLGIRTLQSHRSSDVEGLLSFYGLPLPHSLVELAAGDAPSLSDGLKFQLHTLPVNAKAVADGDTVTVYVSTSDAWESSRVPQEVQMAAVELNESRAEMNYTKANALHKRITHADYRVLHINNQDILAHKYRIRLRGIDAPESSMPYGKEAKDELVKMIDGKCLTILVFGEDHYGRFVGDVYCNGILVQEPMLKKGLAWHYTNYDKRPELEKWEKDARAKRVGLWASSDPEMPWEWRKNRRENRHPHART</sequence>
<feature type="region of interest" description="Disordered" evidence="4">
    <location>
        <begin position="57"/>
        <end position="102"/>
    </location>
</feature>
<evidence type="ECO:0000256" key="1">
    <source>
        <dbReference type="ARBA" id="ARBA00022722"/>
    </source>
</evidence>
<keyword evidence="2" id="KW-0255">Endonuclease</keyword>
<comment type="caution">
    <text evidence="6">The sequence shown here is derived from an EMBL/GenBank/DDBJ whole genome shotgun (WGS) entry which is preliminary data.</text>
</comment>
<dbReference type="Gene3D" id="2.40.50.90">
    <property type="match status" value="1"/>
</dbReference>
<organism evidence="6 7">
    <name type="scientific">Mikania micrantha</name>
    <name type="common">bitter vine</name>
    <dbReference type="NCBI Taxonomy" id="192012"/>
    <lineage>
        <taxon>Eukaryota</taxon>
        <taxon>Viridiplantae</taxon>
        <taxon>Streptophyta</taxon>
        <taxon>Embryophyta</taxon>
        <taxon>Tracheophyta</taxon>
        <taxon>Spermatophyta</taxon>
        <taxon>Magnoliopsida</taxon>
        <taxon>eudicotyledons</taxon>
        <taxon>Gunneridae</taxon>
        <taxon>Pentapetalae</taxon>
        <taxon>asterids</taxon>
        <taxon>campanulids</taxon>
        <taxon>Asterales</taxon>
        <taxon>Asteraceae</taxon>
        <taxon>Asteroideae</taxon>
        <taxon>Heliantheae alliance</taxon>
        <taxon>Eupatorieae</taxon>
        <taxon>Mikania</taxon>
    </lineage>
</organism>
<dbReference type="PANTHER" id="PTHR12302">
    <property type="entry name" value="EBNA2 BINDING PROTEIN P100"/>
    <property type="match status" value="1"/>
</dbReference>
<dbReference type="Pfam" id="PF00565">
    <property type="entry name" value="SNase"/>
    <property type="match status" value="1"/>
</dbReference>
<evidence type="ECO:0000256" key="3">
    <source>
        <dbReference type="ARBA" id="ARBA00022801"/>
    </source>
</evidence>
<feature type="domain" description="TNase-like" evidence="5">
    <location>
        <begin position="506"/>
        <end position="682"/>
    </location>
</feature>
<accession>A0A5N6NDS3</accession>
<dbReference type="GO" id="GO:0016787">
    <property type="term" value="F:hydrolase activity"/>
    <property type="evidence" value="ECO:0007669"/>
    <property type="project" value="UniProtKB-KW"/>
</dbReference>
<evidence type="ECO:0000259" key="5">
    <source>
        <dbReference type="PROSITE" id="PS50830"/>
    </source>
</evidence>
<evidence type="ECO:0000256" key="4">
    <source>
        <dbReference type="SAM" id="MobiDB-lite"/>
    </source>
</evidence>
<dbReference type="InterPro" id="IPR016071">
    <property type="entry name" value="Staphylococal_nuclease_OB-fold"/>
</dbReference>
<keyword evidence="1" id="KW-0540">Nuclease</keyword>
<dbReference type="Proteomes" id="UP000326396">
    <property type="component" value="Linkage Group LG2"/>
</dbReference>
<feature type="compositionally biased region" description="Basic residues" evidence="4">
    <location>
        <begin position="74"/>
        <end position="83"/>
    </location>
</feature>
<dbReference type="InterPro" id="IPR029466">
    <property type="entry name" value="NAM-associated_C"/>
</dbReference>
<proteinExistence type="predicted"/>
<dbReference type="PROSITE" id="PS50830">
    <property type="entry name" value="TNASE_3"/>
    <property type="match status" value="1"/>
</dbReference>